<keyword evidence="1" id="KW-0812">Transmembrane</keyword>
<evidence type="ECO:0000256" key="1">
    <source>
        <dbReference type="SAM" id="Phobius"/>
    </source>
</evidence>
<feature type="transmembrane region" description="Helical" evidence="1">
    <location>
        <begin position="41"/>
        <end position="69"/>
    </location>
</feature>
<accession>A0ABV2QP07</accession>
<dbReference type="EMBL" id="JBEPSJ010000002">
    <property type="protein sequence ID" value="MET4582779.1"/>
    <property type="molecule type" value="Genomic_DNA"/>
</dbReference>
<proteinExistence type="predicted"/>
<comment type="caution">
    <text evidence="2">The sequence shown here is derived from an EMBL/GenBank/DDBJ whole genome shotgun (WGS) entry which is preliminary data.</text>
</comment>
<gene>
    <name evidence="2" type="ORF">ABIE21_002289</name>
</gene>
<sequence length="167" mass="18003">MLIALCVVAAVVLLLVLHLAAVPLAKNRPVLLRGAEPAVALALFLVCLSALAPFLWSLLVLQAVVGVVWRPWVVIGVPRDQVEASIVKAAGMVRLKIGRPDASYALAGIGAAHVGGFGRVTVIGFRIRRTKKLVLFQNVLRKTIQNLVLTVGWVPTNRGESWQPRKP</sequence>
<dbReference type="Proteomes" id="UP001549257">
    <property type="component" value="Unassembled WGS sequence"/>
</dbReference>
<keyword evidence="1" id="KW-1133">Transmembrane helix</keyword>
<dbReference type="RefSeq" id="WP_354024945.1">
    <property type="nucleotide sequence ID" value="NZ_JBEPSJ010000002.1"/>
</dbReference>
<reference evidence="2 3" key="1">
    <citation type="submission" date="2024-06" db="EMBL/GenBank/DDBJ databases">
        <title>Sorghum-associated microbial communities from plants grown in Nebraska, USA.</title>
        <authorList>
            <person name="Schachtman D."/>
        </authorList>
    </citation>
    <scope>NUCLEOTIDE SEQUENCE [LARGE SCALE GENOMIC DNA]</scope>
    <source>
        <strain evidence="2 3">2857</strain>
    </source>
</reference>
<keyword evidence="1" id="KW-0472">Membrane</keyword>
<evidence type="ECO:0000313" key="3">
    <source>
        <dbReference type="Proteomes" id="UP001549257"/>
    </source>
</evidence>
<protein>
    <submittedName>
        <fullName evidence="2">Uncharacterized protein</fullName>
    </submittedName>
</protein>
<keyword evidence="3" id="KW-1185">Reference proteome</keyword>
<name>A0ABV2QP07_9MICO</name>
<organism evidence="2 3">
    <name type="scientific">Conyzicola nivalis</name>
    <dbReference type="NCBI Taxonomy" id="1477021"/>
    <lineage>
        <taxon>Bacteria</taxon>
        <taxon>Bacillati</taxon>
        <taxon>Actinomycetota</taxon>
        <taxon>Actinomycetes</taxon>
        <taxon>Micrococcales</taxon>
        <taxon>Microbacteriaceae</taxon>
        <taxon>Conyzicola</taxon>
    </lineage>
</organism>
<evidence type="ECO:0000313" key="2">
    <source>
        <dbReference type="EMBL" id="MET4582779.1"/>
    </source>
</evidence>